<dbReference type="EMBL" id="JBHUKU010000033">
    <property type="protein sequence ID" value="MFD2465511.1"/>
    <property type="molecule type" value="Genomic_DNA"/>
</dbReference>
<keyword evidence="3" id="KW-1185">Reference proteome</keyword>
<evidence type="ECO:0000256" key="1">
    <source>
        <dbReference type="SAM" id="Coils"/>
    </source>
</evidence>
<accession>A0ABW5GXF5</accession>
<dbReference type="Proteomes" id="UP001597419">
    <property type="component" value="Unassembled WGS sequence"/>
</dbReference>
<gene>
    <name evidence="2" type="ORF">ACFSYJ_43325</name>
</gene>
<feature type="coiled-coil region" evidence="1">
    <location>
        <begin position="34"/>
        <end position="88"/>
    </location>
</feature>
<evidence type="ECO:0000313" key="3">
    <source>
        <dbReference type="Proteomes" id="UP001597419"/>
    </source>
</evidence>
<keyword evidence="1" id="KW-0175">Coiled coil</keyword>
<dbReference type="RefSeq" id="WP_345407171.1">
    <property type="nucleotide sequence ID" value="NZ_BAABHG010000021.1"/>
</dbReference>
<reference evidence="3" key="1">
    <citation type="journal article" date="2019" name="Int. J. Syst. Evol. Microbiol.">
        <title>The Global Catalogue of Microorganisms (GCM) 10K type strain sequencing project: providing services to taxonomists for standard genome sequencing and annotation.</title>
        <authorList>
            <consortium name="The Broad Institute Genomics Platform"/>
            <consortium name="The Broad Institute Genome Sequencing Center for Infectious Disease"/>
            <person name="Wu L."/>
            <person name="Ma J."/>
        </authorList>
    </citation>
    <scope>NUCLEOTIDE SEQUENCE [LARGE SCALE GENOMIC DNA]</scope>
    <source>
        <strain evidence="3">CGMCC 4.7643</strain>
    </source>
</reference>
<proteinExistence type="predicted"/>
<name>A0ABW5GXF5_9PSEU</name>
<organism evidence="2 3">
    <name type="scientific">Amycolatopsis samaneae</name>
    <dbReference type="NCBI Taxonomy" id="664691"/>
    <lineage>
        <taxon>Bacteria</taxon>
        <taxon>Bacillati</taxon>
        <taxon>Actinomycetota</taxon>
        <taxon>Actinomycetes</taxon>
        <taxon>Pseudonocardiales</taxon>
        <taxon>Pseudonocardiaceae</taxon>
        <taxon>Amycolatopsis</taxon>
    </lineage>
</organism>
<sequence length="165" mass="18056">MNGWIGELFHPDNVDRTVDQLVEHQQVGRSSGQRDKVRERLTAAETKLHRLQAAIEAGAEPVALVDSLNRAQAEKAAAEAELANMTEPSALDRAEIYAMVDSLGDVGAALGGASVEKLARLYRDVRLDMWFDYEKEAVDATTSLRVNSAGVRGRSYTLTTTLRLS</sequence>
<protein>
    <submittedName>
        <fullName evidence="2">Uncharacterized protein</fullName>
    </submittedName>
</protein>
<comment type="caution">
    <text evidence="2">The sequence shown here is derived from an EMBL/GenBank/DDBJ whole genome shotgun (WGS) entry which is preliminary data.</text>
</comment>
<evidence type="ECO:0000313" key="2">
    <source>
        <dbReference type="EMBL" id="MFD2465511.1"/>
    </source>
</evidence>